<evidence type="ECO:0000259" key="2">
    <source>
        <dbReference type="Pfam" id="PF01757"/>
    </source>
</evidence>
<dbReference type="AlphaFoldDB" id="A0AA90Z0I9"/>
<feature type="transmembrane region" description="Helical" evidence="1">
    <location>
        <begin position="315"/>
        <end position="339"/>
    </location>
</feature>
<dbReference type="EMBL" id="WVRA01000001">
    <property type="protein sequence ID" value="NOE17482.1"/>
    <property type="molecule type" value="Genomic_DNA"/>
</dbReference>
<dbReference type="PANTHER" id="PTHR23028">
    <property type="entry name" value="ACETYLTRANSFERASE"/>
    <property type="match status" value="1"/>
</dbReference>
<feature type="transmembrane region" description="Helical" evidence="1">
    <location>
        <begin position="16"/>
        <end position="34"/>
    </location>
</feature>
<dbReference type="GO" id="GO:0000271">
    <property type="term" value="P:polysaccharide biosynthetic process"/>
    <property type="evidence" value="ECO:0007669"/>
    <property type="project" value="TreeGrafter"/>
</dbReference>
<keyword evidence="3" id="KW-0012">Acyltransferase</keyword>
<name>A0AA90Z0I9_9RHOB</name>
<feature type="transmembrane region" description="Helical" evidence="1">
    <location>
        <begin position="285"/>
        <end position="303"/>
    </location>
</feature>
<dbReference type="Proteomes" id="UP000597886">
    <property type="component" value="Unassembled WGS sequence"/>
</dbReference>
<dbReference type="Pfam" id="PF01757">
    <property type="entry name" value="Acyl_transf_3"/>
    <property type="match status" value="1"/>
</dbReference>
<feature type="transmembrane region" description="Helical" evidence="1">
    <location>
        <begin position="130"/>
        <end position="148"/>
    </location>
</feature>
<organism evidence="3 4">
    <name type="scientific">Ruegeria atlantica</name>
    <dbReference type="NCBI Taxonomy" id="81569"/>
    <lineage>
        <taxon>Bacteria</taxon>
        <taxon>Pseudomonadati</taxon>
        <taxon>Pseudomonadota</taxon>
        <taxon>Alphaproteobacteria</taxon>
        <taxon>Rhodobacterales</taxon>
        <taxon>Roseobacteraceae</taxon>
        <taxon>Ruegeria</taxon>
    </lineage>
</organism>
<feature type="transmembrane region" description="Helical" evidence="1">
    <location>
        <begin position="86"/>
        <end position="110"/>
    </location>
</feature>
<evidence type="ECO:0000313" key="4">
    <source>
        <dbReference type="Proteomes" id="UP000597886"/>
    </source>
</evidence>
<feature type="transmembrane region" description="Helical" evidence="1">
    <location>
        <begin position="215"/>
        <end position="234"/>
    </location>
</feature>
<feature type="transmembrane region" description="Helical" evidence="1">
    <location>
        <begin position="153"/>
        <end position="170"/>
    </location>
</feature>
<dbReference type="InterPro" id="IPR050879">
    <property type="entry name" value="Acyltransferase_3"/>
</dbReference>
<keyword evidence="3" id="KW-0808">Transferase</keyword>
<reference evidence="3" key="1">
    <citation type="submission" date="2019-12" db="EMBL/GenBank/DDBJ databases">
        <title>Ruegeria JWLKs population differentiation of coral mucus and skeleton niches.</title>
        <authorList>
            <person name="Luo D."/>
        </authorList>
    </citation>
    <scope>NUCLEOTIDE SEQUENCE</scope>
    <source>
        <strain evidence="3">HKCCD6181</strain>
    </source>
</reference>
<dbReference type="GO" id="GO:0016020">
    <property type="term" value="C:membrane"/>
    <property type="evidence" value="ECO:0007669"/>
    <property type="project" value="TreeGrafter"/>
</dbReference>
<comment type="caution">
    <text evidence="3">The sequence shown here is derived from an EMBL/GenBank/DDBJ whole genome shotgun (WGS) entry which is preliminary data.</text>
</comment>
<feature type="transmembrane region" description="Helical" evidence="1">
    <location>
        <begin position="246"/>
        <end position="264"/>
    </location>
</feature>
<gene>
    <name evidence="3" type="ORF">GS634_05010</name>
</gene>
<sequence length="365" mass="41254">MTGNLKDQRAHGLDSLRGIAASAVVFVHAVHIHPLGVYYKNWGADYYAMGVPLFFIISAMSMSLAYPKGVSFDRSWAYALRRFFRIAPLFYVMLFAWLYIGVQAETGTIIRNITFLFGFVPSEQTSLVPAGWSIGVEAIFYLLFPFLWIWRNIWSAVFLFLLACLGWGYVNLSSQGEVPDFYYWTSFFTNAPYFALGLIVWCAYRWTPKSYERPVGYLALGAGIAGLIYMYLFGPVLDQAQTLNKPVPLALVLGWGFAFASLALSQALRPVFFLYNPFTRFLGKISYSLYLMHPFLIYNTNLTRWAATLTDNPDLVVPIVCVITLAVAIPIATVIYYAVEVPFIRLARRITKPDLRNPASQQLAS</sequence>
<evidence type="ECO:0000256" key="1">
    <source>
        <dbReference type="SAM" id="Phobius"/>
    </source>
</evidence>
<dbReference type="InterPro" id="IPR002656">
    <property type="entry name" value="Acyl_transf_3_dom"/>
</dbReference>
<proteinExistence type="predicted"/>
<keyword evidence="1" id="KW-1133">Transmembrane helix</keyword>
<feature type="domain" description="Acyltransferase 3" evidence="2">
    <location>
        <begin position="11"/>
        <end position="332"/>
    </location>
</feature>
<feature type="transmembrane region" description="Helical" evidence="1">
    <location>
        <begin position="46"/>
        <end position="66"/>
    </location>
</feature>
<dbReference type="GO" id="GO:0016747">
    <property type="term" value="F:acyltransferase activity, transferring groups other than amino-acyl groups"/>
    <property type="evidence" value="ECO:0007669"/>
    <property type="project" value="InterPro"/>
</dbReference>
<keyword evidence="1" id="KW-0472">Membrane</keyword>
<accession>A0AA90Z0I9</accession>
<dbReference type="PANTHER" id="PTHR23028:SF53">
    <property type="entry name" value="ACYL_TRANSF_3 DOMAIN-CONTAINING PROTEIN"/>
    <property type="match status" value="1"/>
</dbReference>
<feature type="transmembrane region" description="Helical" evidence="1">
    <location>
        <begin position="182"/>
        <end position="203"/>
    </location>
</feature>
<protein>
    <submittedName>
        <fullName evidence="3">Acyltransferase family protein</fullName>
    </submittedName>
</protein>
<evidence type="ECO:0000313" key="3">
    <source>
        <dbReference type="EMBL" id="NOE17482.1"/>
    </source>
</evidence>
<keyword evidence="1" id="KW-0812">Transmembrane</keyword>
<dbReference type="RefSeq" id="WP_171328781.1">
    <property type="nucleotide sequence ID" value="NZ_WVRA01000001.1"/>
</dbReference>